<dbReference type="GO" id="GO:0002804">
    <property type="term" value="P:positive regulation of antifungal peptide production"/>
    <property type="evidence" value="ECO:0007669"/>
    <property type="project" value="EnsemblMetazoa"/>
</dbReference>
<feature type="domain" description="Clip" evidence="19">
    <location>
        <begin position="34"/>
        <end position="94"/>
    </location>
</feature>
<feature type="signal peptide" evidence="17">
    <location>
        <begin position="1"/>
        <end position="27"/>
    </location>
</feature>
<dbReference type="SUPFAM" id="SSF50494">
    <property type="entry name" value="Trypsin-like serine proteases"/>
    <property type="match status" value="1"/>
</dbReference>
<reference evidence="20 21" key="2">
    <citation type="journal article" date="2008" name="Bioinformatics">
        <title>Assembly reconciliation.</title>
        <authorList>
            <person name="Zimin A.V."/>
            <person name="Smith D.R."/>
            <person name="Sutton G."/>
            <person name="Yorke J.A."/>
        </authorList>
    </citation>
    <scope>NUCLEOTIDE SEQUENCE [LARGE SCALE GENOMIC DNA]</scope>
    <source>
        <strain evidence="20 21">TSC#14021-0224.01</strain>
    </source>
</reference>
<keyword evidence="9" id="KW-0106">Calcium</keyword>
<evidence type="ECO:0000256" key="7">
    <source>
        <dbReference type="ARBA" id="ARBA00022801"/>
    </source>
</evidence>
<dbReference type="PRINTS" id="PR00722">
    <property type="entry name" value="CHYMOTRYPSIN"/>
</dbReference>
<dbReference type="eggNOG" id="KOG3627">
    <property type="taxonomic scope" value="Eukaryota"/>
</dbReference>
<dbReference type="OrthoDB" id="9028152at2759"/>
<dbReference type="GO" id="GO:0050832">
    <property type="term" value="P:defense response to fungus"/>
    <property type="evidence" value="ECO:0007669"/>
    <property type="project" value="EnsemblMetazoa"/>
</dbReference>
<evidence type="ECO:0000259" key="19">
    <source>
        <dbReference type="PROSITE" id="PS51888"/>
    </source>
</evidence>
<gene>
    <name evidence="20" type="primary">Dere\GG11216</name>
    <name evidence="20" type="ORF">Dere_GG11216</name>
</gene>
<evidence type="ECO:0000256" key="11">
    <source>
        <dbReference type="ARBA" id="ARBA00023145"/>
    </source>
</evidence>
<evidence type="ECO:0000256" key="9">
    <source>
        <dbReference type="ARBA" id="ARBA00022837"/>
    </source>
</evidence>
<evidence type="ECO:0000313" key="20">
    <source>
        <dbReference type="EMBL" id="EDV53988.1"/>
    </source>
</evidence>
<evidence type="ECO:0000256" key="14">
    <source>
        <dbReference type="ARBA" id="ARBA00024195"/>
    </source>
</evidence>
<evidence type="ECO:0000256" key="16">
    <source>
        <dbReference type="RuleBase" id="RU363034"/>
    </source>
</evidence>
<dbReference type="GO" id="GO:0050829">
    <property type="term" value="P:defense response to Gram-negative bacterium"/>
    <property type="evidence" value="ECO:0007669"/>
    <property type="project" value="EnsemblMetazoa"/>
</dbReference>
<comment type="subcellular location">
    <subcellularLocation>
        <location evidence="1 17">Secreted</location>
    </subcellularLocation>
</comment>
<dbReference type="PROSITE" id="PS00134">
    <property type="entry name" value="TRYPSIN_HIS"/>
    <property type="match status" value="1"/>
</dbReference>
<dbReference type="GO" id="GO:0160032">
    <property type="term" value="P:Toll receptor ligand protein activation cascade"/>
    <property type="evidence" value="ECO:0007669"/>
    <property type="project" value="EnsemblMetazoa"/>
</dbReference>
<dbReference type="PANTHER" id="PTHR24256">
    <property type="entry name" value="TRYPTASE-RELATED"/>
    <property type="match status" value="1"/>
</dbReference>
<dbReference type="InterPro" id="IPR001314">
    <property type="entry name" value="Peptidase_S1A"/>
</dbReference>
<dbReference type="SMART" id="SM00680">
    <property type="entry name" value="CLIP"/>
    <property type="match status" value="1"/>
</dbReference>
<evidence type="ECO:0000256" key="6">
    <source>
        <dbReference type="ARBA" id="ARBA00022729"/>
    </source>
</evidence>
<proteinExistence type="inferred from homology"/>
<name>B3P8G4_DROER</name>
<dbReference type="AlphaFoldDB" id="B3P8G4"/>
<dbReference type="MEROPS" id="S01.462"/>
<dbReference type="Pfam" id="PF12032">
    <property type="entry name" value="CLIP"/>
    <property type="match status" value="1"/>
</dbReference>
<dbReference type="FunFam" id="2.40.10.10:FF:000028">
    <property type="entry name" value="Serine protease easter"/>
    <property type="match status" value="1"/>
</dbReference>
<dbReference type="SMART" id="SM00020">
    <property type="entry name" value="Tryp_SPc"/>
    <property type="match status" value="1"/>
</dbReference>
<protein>
    <recommendedName>
        <fullName evidence="17">CLIP domain-containing serine protease</fullName>
        <ecNumber evidence="16">3.4.21.-</ecNumber>
    </recommendedName>
</protein>
<evidence type="ECO:0000256" key="4">
    <source>
        <dbReference type="ARBA" id="ARBA00022670"/>
    </source>
</evidence>
<keyword evidence="4 16" id="KW-0645">Protease</keyword>
<dbReference type="CDD" id="cd00190">
    <property type="entry name" value="Tryp_SPc"/>
    <property type="match status" value="1"/>
</dbReference>
<dbReference type="GO" id="GO:0045087">
    <property type="term" value="P:innate immune response"/>
    <property type="evidence" value="ECO:0007669"/>
    <property type="project" value="UniProtKB-KW"/>
</dbReference>
<accession>B3P8G4</accession>
<dbReference type="Pfam" id="PF00089">
    <property type="entry name" value="Trypsin"/>
    <property type="match status" value="1"/>
</dbReference>
<dbReference type="InterPro" id="IPR033116">
    <property type="entry name" value="TRYPSIN_SER"/>
</dbReference>
<keyword evidence="12" id="KW-1015">Disulfide bond</keyword>
<dbReference type="InterPro" id="IPR043504">
    <property type="entry name" value="Peptidase_S1_PA_chymotrypsin"/>
</dbReference>
<feature type="domain" description="Peptidase S1" evidence="18">
    <location>
        <begin position="135"/>
        <end position="399"/>
    </location>
</feature>
<keyword evidence="6 17" id="KW-0732">Signal</keyword>
<evidence type="ECO:0000256" key="3">
    <source>
        <dbReference type="ARBA" id="ARBA00022588"/>
    </source>
</evidence>
<dbReference type="GO" id="GO:0005576">
    <property type="term" value="C:extracellular region"/>
    <property type="evidence" value="ECO:0007669"/>
    <property type="project" value="UniProtKB-SubCell"/>
</dbReference>
<dbReference type="GO" id="GO:0006965">
    <property type="term" value="P:positive regulation of biosynthetic process of antibacterial peptides active against Gram-positive bacteria"/>
    <property type="evidence" value="ECO:0007669"/>
    <property type="project" value="EnsemblMetazoa"/>
</dbReference>
<dbReference type="InterPro" id="IPR038565">
    <property type="entry name" value="CLIP_sf"/>
</dbReference>
<dbReference type="PROSITE" id="PS51257">
    <property type="entry name" value="PROKAR_LIPOPROTEIN"/>
    <property type="match status" value="1"/>
</dbReference>
<dbReference type="EC" id="3.4.21.-" evidence="16"/>
<dbReference type="PhylomeDB" id="B3P8G4"/>
<comment type="similarity">
    <text evidence="14 17">Belongs to the peptidase S1 family. CLIP subfamily.</text>
</comment>
<evidence type="ECO:0000256" key="10">
    <source>
        <dbReference type="ARBA" id="ARBA00022859"/>
    </source>
</evidence>
<dbReference type="GO" id="GO:0050830">
    <property type="term" value="P:defense response to Gram-positive bacterium"/>
    <property type="evidence" value="ECO:0007669"/>
    <property type="project" value="EnsemblMetazoa"/>
</dbReference>
<evidence type="ECO:0000256" key="12">
    <source>
        <dbReference type="ARBA" id="ARBA00023157"/>
    </source>
</evidence>
<dbReference type="FunFam" id="3.30.1640.30:FF:000002">
    <property type="entry name" value="Spaetzle-processing enzyme"/>
    <property type="match status" value="1"/>
</dbReference>
<comment type="subunit">
    <text evidence="15">In the active form, heterodimer of a light chain and a heavy chain; disulfide-linked.</text>
</comment>
<dbReference type="FunFam" id="2.40.10.10:FF:000084">
    <property type="entry name" value="Serine protease easter"/>
    <property type="match status" value="1"/>
</dbReference>
<keyword evidence="21" id="KW-1185">Reference proteome</keyword>
<feature type="chain" id="PRO_5023962921" description="CLIP domain-containing serine protease" evidence="17">
    <location>
        <begin position="28"/>
        <end position="400"/>
    </location>
</feature>
<dbReference type="GO" id="GO:0046872">
    <property type="term" value="F:metal ion binding"/>
    <property type="evidence" value="ECO:0007669"/>
    <property type="project" value="UniProtKB-KW"/>
</dbReference>
<dbReference type="PROSITE" id="PS51888">
    <property type="entry name" value="CLIP"/>
    <property type="match status" value="1"/>
</dbReference>
<keyword evidence="5" id="KW-0479">Metal-binding</keyword>
<evidence type="ECO:0000313" key="21">
    <source>
        <dbReference type="Proteomes" id="UP000008711"/>
    </source>
</evidence>
<dbReference type="Gene3D" id="2.40.10.10">
    <property type="entry name" value="Trypsin-like serine proteases"/>
    <property type="match status" value="2"/>
</dbReference>
<dbReference type="PROSITE" id="PS50240">
    <property type="entry name" value="TRYPSIN_DOM"/>
    <property type="match status" value="1"/>
</dbReference>
<reference evidence="20 21" key="1">
    <citation type="journal article" date="2007" name="Nature">
        <title>Evolution of genes and genomes on the Drosophila phylogeny.</title>
        <authorList>
            <consortium name="Drosophila 12 Genomes Consortium"/>
            <person name="Clark A.G."/>
            <person name="Eisen M.B."/>
            <person name="Smith D.R."/>
            <person name="Bergman C.M."/>
            <person name="Oliver B."/>
            <person name="Markow T.A."/>
            <person name="Kaufman T.C."/>
            <person name="Kellis M."/>
            <person name="Gelbart W."/>
            <person name="Iyer V.N."/>
            <person name="Pollard D.A."/>
            <person name="Sackton T.B."/>
            <person name="Larracuente A.M."/>
            <person name="Singh N.D."/>
            <person name="Abad J.P."/>
            <person name="Abt D.N."/>
            <person name="Adryan B."/>
            <person name="Aguade M."/>
            <person name="Akashi H."/>
            <person name="Anderson W.W."/>
            <person name="Aquadro C.F."/>
            <person name="Ardell D.H."/>
            <person name="Arguello R."/>
            <person name="Artieri C.G."/>
            <person name="Barbash D.A."/>
            <person name="Barker D."/>
            <person name="Barsanti P."/>
            <person name="Batterham P."/>
            <person name="Batzoglou S."/>
            <person name="Begun D."/>
            <person name="Bhutkar A."/>
            <person name="Blanco E."/>
            <person name="Bosak S.A."/>
            <person name="Bradley R.K."/>
            <person name="Brand A.D."/>
            <person name="Brent M.R."/>
            <person name="Brooks A.N."/>
            <person name="Brown R.H."/>
            <person name="Butlin R.K."/>
            <person name="Caggese C."/>
            <person name="Calvi B.R."/>
            <person name="Bernardo de Carvalho A."/>
            <person name="Caspi A."/>
            <person name="Castrezana S."/>
            <person name="Celniker S.E."/>
            <person name="Chang J.L."/>
            <person name="Chapple C."/>
            <person name="Chatterji S."/>
            <person name="Chinwalla A."/>
            <person name="Civetta A."/>
            <person name="Clifton S.W."/>
            <person name="Comeron J.M."/>
            <person name="Costello J.C."/>
            <person name="Coyne J.A."/>
            <person name="Daub J."/>
            <person name="David R.G."/>
            <person name="Delcher A.L."/>
            <person name="Delehaunty K."/>
            <person name="Do C.B."/>
            <person name="Ebling H."/>
            <person name="Edwards K."/>
            <person name="Eickbush T."/>
            <person name="Evans J.D."/>
            <person name="Filipski A."/>
            <person name="Findeiss S."/>
            <person name="Freyhult E."/>
            <person name="Fulton L."/>
            <person name="Fulton R."/>
            <person name="Garcia A.C."/>
            <person name="Gardiner A."/>
            <person name="Garfield D.A."/>
            <person name="Garvin B.E."/>
            <person name="Gibson G."/>
            <person name="Gilbert D."/>
            <person name="Gnerre S."/>
            <person name="Godfrey J."/>
            <person name="Good R."/>
            <person name="Gotea V."/>
            <person name="Gravely B."/>
            <person name="Greenberg A.J."/>
            <person name="Griffiths-Jones S."/>
            <person name="Gross S."/>
            <person name="Guigo R."/>
            <person name="Gustafson E.A."/>
            <person name="Haerty W."/>
            <person name="Hahn M.W."/>
            <person name="Halligan D.L."/>
            <person name="Halpern A.L."/>
            <person name="Halter G.M."/>
            <person name="Han M.V."/>
            <person name="Heger A."/>
            <person name="Hillier L."/>
            <person name="Hinrichs A.S."/>
            <person name="Holmes I."/>
            <person name="Hoskins R.A."/>
            <person name="Hubisz M.J."/>
            <person name="Hultmark D."/>
            <person name="Huntley M.A."/>
            <person name="Jaffe D.B."/>
            <person name="Jagadeeshan S."/>
            <person name="Jeck W.R."/>
            <person name="Johnson J."/>
            <person name="Jones C.D."/>
            <person name="Jordan W.C."/>
            <person name="Karpen G.H."/>
            <person name="Kataoka E."/>
            <person name="Keightley P.D."/>
            <person name="Kheradpour P."/>
            <person name="Kirkness E.F."/>
            <person name="Koerich L.B."/>
            <person name="Kristiansen K."/>
            <person name="Kudrna D."/>
            <person name="Kulathinal R.J."/>
            <person name="Kumar S."/>
            <person name="Kwok R."/>
            <person name="Lander E."/>
            <person name="Langley C.H."/>
            <person name="Lapoint R."/>
            <person name="Lazzaro B.P."/>
            <person name="Lee S.J."/>
            <person name="Levesque L."/>
            <person name="Li R."/>
            <person name="Lin C.F."/>
            <person name="Lin M.F."/>
            <person name="Lindblad-Toh K."/>
            <person name="Llopart A."/>
            <person name="Long M."/>
            <person name="Low L."/>
            <person name="Lozovsky E."/>
            <person name="Lu J."/>
            <person name="Luo M."/>
            <person name="Machado C.A."/>
            <person name="Makalowski W."/>
            <person name="Marzo M."/>
            <person name="Matsuda M."/>
            <person name="Matzkin L."/>
            <person name="McAllister B."/>
            <person name="McBride C.S."/>
            <person name="McKernan B."/>
            <person name="McKernan K."/>
            <person name="Mendez-Lago M."/>
            <person name="Minx P."/>
            <person name="Mollenhauer M.U."/>
            <person name="Montooth K."/>
            <person name="Mount S.M."/>
            <person name="Mu X."/>
            <person name="Myers E."/>
            <person name="Negre B."/>
            <person name="Newfeld S."/>
            <person name="Nielsen R."/>
            <person name="Noor M.A."/>
            <person name="O'Grady P."/>
            <person name="Pachter L."/>
            <person name="Papaceit M."/>
            <person name="Parisi M.J."/>
            <person name="Parisi M."/>
            <person name="Parts L."/>
            <person name="Pedersen J.S."/>
            <person name="Pesole G."/>
            <person name="Phillippy A.M."/>
            <person name="Ponting C.P."/>
            <person name="Pop M."/>
            <person name="Porcelli D."/>
            <person name="Powell J.R."/>
            <person name="Prohaska S."/>
            <person name="Pruitt K."/>
            <person name="Puig M."/>
            <person name="Quesneville H."/>
            <person name="Ram K.R."/>
            <person name="Rand D."/>
            <person name="Rasmussen M.D."/>
            <person name="Reed L.K."/>
            <person name="Reenan R."/>
            <person name="Reily A."/>
            <person name="Remington K.A."/>
            <person name="Rieger T.T."/>
            <person name="Ritchie M.G."/>
            <person name="Robin C."/>
            <person name="Rogers Y.H."/>
            <person name="Rohde C."/>
            <person name="Rozas J."/>
            <person name="Rubenfield M.J."/>
            <person name="Ruiz A."/>
            <person name="Russo S."/>
            <person name="Salzberg S.L."/>
            <person name="Sanchez-Gracia A."/>
            <person name="Saranga D.J."/>
            <person name="Sato H."/>
            <person name="Schaeffer S.W."/>
            <person name="Schatz M.C."/>
            <person name="Schlenke T."/>
            <person name="Schwartz R."/>
            <person name="Segarra C."/>
            <person name="Singh R.S."/>
            <person name="Sirot L."/>
            <person name="Sirota M."/>
            <person name="Sisneros N.B."/>
            <person name="Smith C.D."/>
            <person name="Smith T.F."/>
            <person name="Spieth J."/>
            <person name="Stage D.E."/>
            <person name="Stark A."/>
            <person name="Stephan W."/>
            <person name="Strausberg R.L."/>
            <person name="Strempel S."/>
            <person name="Sturgill D."/>
            <person name="Sutton G."/>
            <person name="Sutton G.G."/>
            <person name="Tao W."/>
            <person name="Teichmann S."/>
            <person name="Tobari Y.N."/>
            <person name="Tomimura Y."/>
            <person name="Tsolas J.M."/>
            <person name="Valente V.L."/>
            <person name="Venter E."/>
            <person name="Venter J.C."/>
            <person name="Vicario S."/>
            <person name="Vieira F.G."/>
            <person name="Vilella A.J."/>
            <person name="Villasante A."/>
            <person name="Walenz B."/>
            <person name="Wang J."/>
            <person name="Wasserman M."/>
            <person name="Watts T."/>
            <person name="Wilson D."/>
            <person name="Wilson R.K."/>
            <person name="Wing R.A."/>
            <person name="Wolfner M.F."/>
            <person name="Wong A."/>
            <person name="Wong G.K."/>
            <person name="Wu C.I."/>
            <person name="Wu G."/>
            <person name="Yamamoto D."/>
            <person name="Yang H.P."/>
            <person name="Yang S.P."/>
            <person name="Yorke J.A."/>
            <person name="Yoshida K."/>
            <person name="Zdobnov E."/>
            <person name="Zhang P."/>
            <person name="Zhang Y."/>
            <person name="Zimin A.V."/>
            <person name="Baldwin J."/>
            <person name="Abdouelleil A."/>
            <person name="Abdulkadir J."/>
            <person name="Abebe A."/>
            <person name="Abera B."/>
            <person name="Abreu J."/>
            <person name="Acer S.C."/>
            <person name="Aftuck L."/>
            <person name="Alexander A."/>
            <person name="An P."/>
            <person name="Anderson E."/>
            <person name="Anderson S."/>
            <person name="Arachi H."/>
            <person name="Azer M."/>
            <person name="Bachantsang P."/>
            <person name="Barry A."/>
            <person name="Bayul T."/>
            <person name="Berlin A."/>
            <person name="Bessette D."/>
            <person name="Bloom T."/>
            <person name="Blye J."/>
            <person name="Boguslavskiy L."/>
            <person name="Bonnet C."/>
            <person name="Boukhgalter B."/>
            <person name="Bourzgui I."/>
            <person name="Brown A."/>
            <person name="Cahill P."/>
            <person name="Channer S."/>
            <person name="Cheshatsang Y."/>
            <person name="Chuda L."/>
            <person name="Citroen M."/>
            <person name="Collymore A."/>
            <person name="Cooke P."/>
            <person name="Costello M."/>
            <person name="D'Aco K."/>
            <person name="Daza R."/>
            <person name="De Haan G."/>
            <person name="DeGray S."/>
            <person name="DeMaso C."/>
            <person name="Dhargay N."/>
            <person name="Dooley K."/>
            <person name="Dooley E."/>
            <person name="Doricent M."/>
            <person name="Dorje P."/>
            <person name="Dorjee K."/>
            <person name="Dupes A."/>
            <person name="Elong R."/>
            <person name="Falk J."/>
            <person name="Farina A."/>
            <person name="Faro S."/>
            <person name="Ferguson D."/>
            <person name="Fisher S."/>
            <person name="Foley C.D."/>
            <person name="Franke A."/>
            <person name="Friedrich D."/>
            <person name="Gadbois L."/>
            <person name="Gearin G."/>
            <person name="Gearin C.R."/>
            <person name="Giannoukos G."/>
            <person name="Goode T."/>
            <person name="Graham J."/>
            <person name="Grandbois E."/>
            <person name="Grewal S."/>
            <person name="Gyaltsen K."/>
            <person name="Hafez N."/>
            <person name="Hagos B."/>
            <person name="Hall J."/>
            <person name="Henson C."/>
            <person name="Hollinger A."/>
            <person name="Honan T."/>
            <person name="Huard M.D."/>
            <person name="Hughes L."/>
            <person name="Hurhula B."/>
            <person name="Husby M.E."/>
            <person name="Kamat A."/>
            <person name="Kanga B."/>
            <person name="Kashin S."/>
            <person name="Khazanovich D."/>
            <person name="Kisner P."/>
            <person name="Lance K."/>
            <person name="Lara M."/>
            <person name="Lee W."/>
            <person name="Lennon N."/>
            <person name="Letendre F."/>
            <person name="LeVine R."/>
            <person name="Lipovsky A."/>
            <person name="Liu X."/>
            <person name="Liu J."/>
            <person name="Liu S."/>
            <person name="Lokyitsang T."/>
            <person name="Lokyitsang Y."/>
            <person name="Lubonja R."/>
            <person name="Lui A."/>
            <person name="MacDonald P."/>
            <person name="Magnisalis V."/>
            <person name="Maru K."/>
            <person name="Matthews C."/>
            <person name="McCusker W."/>
            <person name="McDonough S."/>
            <person name="Mehta T."/>
            <person name="Meldrim J."/>
            <person name="Meneus L."/>
            <person name="Mihai O."/>
            <person name="Mihalev A."/>
            <person name="Mihova T."/>
            <person name="Mittelman R."/>
            <person name="Mlenga V."/>
            <person name="Montmayeur A."/>
            <person name="Mulrain L."/>
            <person name="Navidi A."/>
            <person name="Naylor J."/>
            <person name="Negash T."/>
            <person name="Nguyen T."/>
            <person name="Nguyen N."/>
            <person name="Nicol R."/>
            <person name="Norbu C."/>
            <person name="Norbu N."/>
            <person name="Novod N."/>
            <person name="O'Neill B."/>
            <person name="Osman S."/>
            <person name="Markiewicz E."/>
            <person name="Oyono O.L."/>
            <person name="Patti C."/>
            <person name="Phunkhang P."/>
            <person name="Pierre F."/>
            <person name="Priest M."/>
            <person name="Raghuraman S."/>
            <person name="Rege F."/>
            <person name="Reyes R."/>
            <person name="Rise C."/>
            <person name="Rogov P."/>
            <person name="Ross K."/>
            <person name="Ryan E."/>
            <person name="Settipalli S."/>
            <person name="Shea T."/>
            <person name="Sherpa N."/>
            <person name="Shi L."/>
            <person name="Shih D."/>
            <person name="Sparrow T."/>
            <person name="Spaulding J."/>
            <person name="Stalker J."/>
            <person name="Stange-Thomann N."/>
            <person name="Stavropoulos S."/>
            <person name="Stone C."/>
            <person name="Strader C."/>
            <person name="Tesfaye S."/>
            <person name="Thomson T."/>
            <person name="Thoulutsang Y."/>
            <person name="Thoulutsang D."/>
            <person name="Topham K."/>
            <person name="Topping I."/>
            <person name="Tsamla T."/>
            <person name="Vassiliev H."/>
            <person name="Vo A."/>
            <person name="Wangchuk T."/>
            <person name="Wangdi T."/>
            <person name="Weiand M."/>
            <person name="Wilkinson J."/>
            <person name="Wilson A."/>
            <person name="Yadav S."/>
            <person name="Young G."/>
            <person name="Yu Q."/>
            <person name="Zembek L."/>
            <person name="Zhong D."/>
            <person name="Zimmer A."/>
            <person name="Zwirko Z."/>
            <person name="Jaffe D.B."/>
            <person name="Alvarez P."/>
            <person name="Brockman W."/>
            <person name="Butler J."/>
            <person name="Chin C."/>
            <person name="Gnerre S."/>
            <person name="Grabherr M."/>
            <person name="Kleber M."/>
            <person name="Mauceli E."/>
            <person name="MacCallum I."/>
        </authorList>
    </citation>
    <scope>NUCLEOTIDE SEQUENCE [LARGE SCALE GENOMIC DNA]</scope>
    <source>
        <strain evidence="20 21">TSC#14021-0224.01</strain>
    </source>
</reference>
<dbReference type="InterPro" id="IPR009003">
    <property type="entry name" value="Peptidase_S1_PA"/>
</dbReference>
<keyword evidence="7 16" id="KW-0378">Hydrolase</keyword>
<organism evidence="20 21">
    <name type="scientific">Drosophila erecta</name>
    <name type="common">Fruit fly</name>
    <dbReference type="NCBI Taxonomy" id="7220"/>
    <lineage>
        <taxon>Eukaryota</taxon>
        <taxon>Metazoa</taxon>
        <taxon>Ecdysozoa</taxon>
        <taxon>Arthropoda</taxon>
        <taxon>Hexapoda</taxon>
        <taxon>Insecta</taxon>
        <taxon>Pterygota</taxon>
        <taxon>Neoptera</taxon>
        <taxon>Endopterygota</taxon>
        <taxon>Diptera</taxon>
        <taxon>Brachycera</taxon>
        <taxon>Muscomorpha</taxon>
        <taxon>Ephydroidea</taxon>
        <taxon>Drosophilidae</taxon>
        <taxon>Drosophila</taxon>
        <taxon>Sophophora</taxon>
    </lineage>
</organism>
<comment type="domain">
    <text evidence="17">The clip domain consists of 35-55 residues which are 'knitted' together usually by 3 conserved disulfide bonds forming a clip-like compact structure.</text>
</comment>
<dbReference type="OMA" id="CIHIRDC"/>
<dbReference type="PROSITE" id="PS00135">
    <property type="entry name" value="TRYPSIN_SER"/>
    <property type="match status" value="1"/>
</dbReference>
<dbReference type="Proteomes" id="UP000008711">
    <property type="component" value="Unassembled WGS sequence"/>
</dbReference>
<keyword evidence="8 16" id="KW-0720">Serine protease</keyword>
<keyword evidence="2 17" id="KW-0964">Secreted</keyword>
<dbReference type="Gene3D" id="3.30.1640.30">
    <property type="match status" value="1"/>
</dbReference>
<keyword evidence="13" id="KW-0325">Glycoprotein</keyword>
<evidence type="ECO:0000256" key="5">
    <source>
        <dbReference type="ARBA" id="ARBA00022723"/>
    </source>
</evidence>
<keyword evidence="10" id="KW-0391">Immunity</keyword>
<evidence type="ECO:0000256" key="2">
    <source>
        <dbReference type="ARBA" id="ARBA00022525"/>
    </source>
</evidence>
<dbReference type="InterPro" id="IPR022700">
    <property type="entry name" value="CLIP"/>
</dbReference>
<dbReference type="InterPro" id="IPR018114">
    <property type="entry name" value="TRYPSIN_HIS"/>
</dbReference>
<dbReference type="InterPro" id="IPR051487">
    <property type="entry name" value="Ser/Thr_Proteases_Immune/Dev"/>
</dbReference>
<dbReference type="HOGENOM" id="CLU_006842_0_3_1"/>
<evidence type="ECO:0000256" key="15">
    <source>
        <dbReference type="ARBA" id="ARBA00064687"/>
    </source>
</evidence>
<dbReference type="InterPro" id="IPR001254">
    <property type="entry name" value="Trypsin_dom"/>
</dbReference>
<dbReference type="GO" id="GO:0006508">
    <property type="term" value="P:proteolysis"/>
    <property type="evidence" value="ECO:0007669"/>
    <property type="project" value="UniProtKB-KW"/>
</dbReference>
<sequence>MDSTERNFLLLSLVVSALSVLVQRSGAAQITFGSCTPQQSDESGQCVHITSCPHLANLLMVEPKTPAQRVLLSKSQCGLDNRVEGLVNRILVCCPQSRRGNIAEPEPTPSTGDALQQGNVLPGNDVCGFLFGDRIFGGTNTSIWEFPWMVLLQYKKLFSETYSFSCGGALLNSRYVLTAGHCLASRELDKSGAVLHSVRLGEWDTRTDPDCATQMNGQRICAPNHIDIEVEKGIIHEQYAPNSVDQRNDIALVRLKRSVSYTDYVRPICLPTDSLVQNNFVDYGMDVAGWGLTENMQHSAIKLKITVNVWNLTSCQDKYTTFKVKLDDTQMCAGGQLGLDTCEGDSGGPLMVPISTGGRDVFYIAGLTSYGTKPCGLKGWPGVYTRTGAFIDWIKQKLEP</sequence>
<keyword evidence="3" id="KW-0399">Innate immunity</keyword>
<evidence type="ECO:0000256" key="1">
    <source>
        <dbReference type="ARBA" id="ARBA00004613"/>
    </source>
</evidence>
<dbReference type="GO" id="GO:0004252">
    <property type="term" value="F:serine-type endopeptidase activity"/>
    <property type="evidence" value="ECO:0007669"/>
    <property type="project" value="UniProtKB-UniRule"/>
</dbReference>
<evidence type="ECO:0000256" key="8">
    <source>
        <dbReference type="ARBA" id="ARBA00022825"/>
    </source>
</evidence>
<evidence type="ECO:0000256" key="17">
    <source>
        <dbReference type="RuleBase" id="RU366078"/>
    </source>
</evidence>
<keyword evidence="11" id="KW-0865">Zymogen</keyword>
<evidence type="ECO:0000256" key="13">
    <source>
        <dbReference type="ARBA" id="ARBA00023180"/>
    </source>
</evidence>
<dbReference type="EMBL" id="CH954182">
    <property type="protein sequence ID" value="EDV53988.1"/>
    <property type="molecule type" value="Genomic_DNA"/>
</dbReference>
<evidence type="ECO:0000259" key="18">
    <source>
        <dbReference type="PROSITE" id="PS50240"/>
    </source>
</evidence>